<evidence type="ECO:0000313" key="1">
    <source>
        <dbReference type="EMBL" id="MFC4337777.1"/>
    </source>
</evidence>
<comment type="caution">
    <text evidence="1">The sequence shown here is derived from an EMBL/GenBank/DDBJ whole genome shotgun (WGS) entry which is preliminary data.</text>
</comment>
<dbReference type="Pfam" id="PF13469">
    <property type="entry name" value="Sulfotransfer_3"/>
    <property type="match status" value="1"/>
</dbReference>
<protein>
    <submittedName>
        <fullName evidence="1">Sulfotransferase family protein</fullName>
        <ecNumber evidence="1">2.8.2.-</ecNumber>
    </submittedName>
</protein>
<dbReference type="EMBL" id="JBHSDK010000061">
    <property type="protein sequence ID" value="MFC4337777.1"/>
    <property type="molecule type" value="Genomic_DNA"/>
</dbReference>
<dbReference type="InterPro" id="IPR052736">
    <property type="entry name" value="Stf3_sulfotransferase"/>
</dbReference>
<accession>A0ABV8U4M8</accession>
<organism evidence="1 2">
    <name type="scientific">Salininema proteolyticum</name>
    <dbReference type="NCBI Taxonomy" id="1607685"/>
    <lineage>
        <taxon>Bacteria</taxon>
        <taxon>Bacillati</taxon>
        <taxon>Actinomycetota</taxon>
        <taxon>Actinomycetes</taxon>
        <taxon>Glycomycetales</taxon>
        <taxon>Glycomycetaceae</taxon>
        <taxon>Salininema</taxon>
    </lineage>
</organism>
<name>A0ABV8U4M8_9ACTN</name>
<dbReference type="Gene3D" id="3.40.50.300">
    <property type="entry name" value="P-loop containing nucleotide triphosphate hydrolases"/>
    <property type="match status" value="1"/>
</dbReference>
<dbReference type="RefSeq" id="WP_380625105.1">
    <property type="nucleotide sequence ID" value="NZ_JBHSDK010000061.1"/>
</dbReference>
<dbReference type="SUPFAM" id="SSF52540">
    <property type="entry name" value="P-loop containing nucleoside triphosphate hydrolases"/>
    <property type="match status" value="1"/>
</dbReference>
<dbReference type="PANTHER" id="PTHR36451:SF1">
    <property type="entry name" value="OMEGA-HYDROXY-BETA-DIHYDROMENAQUINONE-9 SULFOTRANSFERASE STF3"/>
    <property type="match status" value="1"/>
</dbReference>
<sequence>MRRVAPWVGAANTVTAFATARQMKRHDAVFDRMVAKAEAESGGRAADHPDFIASYRLLLGHFAGVDDLSTLGWKAMVDDLQRRITNYLRVERICAENPAILEEPVESPVFVVGLPRTATTLAHKILVVPEENRGPLMWELIYTDRSDIDPALKAKRIKSTARMARLAGKASPMWNLIHPMDAHQPEECVFALPHGPQFYTRARVPGYLEWLKTHDFALDYRFLKKVLQVLQWGRPRTRWILKSPFHLYNLDKVLEVFGDATVLWTHRDPMTVLGSWCSLVETGMALHNRRWDPEQIGADWLRLLSEGVGAARDVRSTASAGRFVDVGYHSLSADPHREMPKLFARLGMTWTEHEERNLAEVVAGPGTRRAHEYDLTHYGLDDSAVDEAFGDYGRLGFLR</sequence>
<dbReference type="Proteomes" id="UP001595823">
    <property type="component" value="Unassembled WGS sequence"/>
</dbReference>
<dbReference type="InterPro" id="IPR027417">
    <property type="entry name" value="P-loop_NTPase"/>
</dbReference>
<proteinExistence type="predicted"/>
<reference evidence="2" key="1">
    <citation type="journal article" date="2019" name="Int. J. Syst. Evol. Microbiol.">
        <title>The Global Catalogue of Microorganisms (GCM) 10K type strain sequencing project: providing services to taxonomists for standard genome sequencing and annotation.</title>
        <authorList>
            <consortium name="The Broad Institute Genomics Platform"/>
            <consortium name="The Broad Institute Genome Sequencing Center for Infectious Disease"/>
            <person name="Wu L."/>
            <person name="Ma J."/>
        </authorList>
    </citation>
    <scope>NUCLEOTIDE SEQUENCE [LARGE SCALE GENOMIC DNA]</scope>
    <source>
        <strain evidence="2">IBRC-M 10908</strain>
    </source>
</reference>
<dbReference type="PANTHER" id="PTHR36451">
    <property type="entry name" value="PAPS-DEPENDENT SULFOTRANSFERASE STF3"/>
    <property type="match status" value="1"/>
</dbReference>
<keyword evidence="2" id="KW-1185">Reference proteome</keyword>
<dbReference type="GO" id="GO:0016740">
    <property type="term" value="F:transferase activity"/>
    <property type="evidence" value="ECO:0007669"/>
    <property type="project" value="UniProtKB-KW"/>
</dbReference>
<keyword evidence="1" id="KW-0808">Transferase</keyword>
<evidence type="ECO:0000313" key="2">
    <source>
        <dbReference type="Proteomes" id="UP001595823"/>
    </source>
</evidence>
<gene>
    <name evidence="1" type="ORF">ACFPET_21510</name>
</gene>
<dbReference type="EC" id="2.8.2.-" evidence="1"/>